<dbReference type="Proteomes" id="UP001195483">
    <property type="component" value="Unassembled WGS sequence"/>
</dbReference>
<reference evidence="1" key="2">
    <citation type="journal article" date="2021" name="Genome Biol. Evol.">
        <title>Developing a high-quality reference genome for a parasitic bivalve with doubly uniparental inheritance (Bivalvia: Unionida).</title>
        <authorList>
            <person name="Smith C.H."/>
        </authorList>
    </citation>
    <scope>NUCLEOTIDE SEQUENCE</scope>
    <source>
        <strain evidence="1">CHS0354</strain>
        <tissue evidence="1">Mantle</tissue>
    </source>
</reference>
<reference evidence="1" key="1">
    <citation type="journal article" date="2021" name="Genome Biol. Evol.">
        <title>A High-Quality Reference Genome for a Parasitic Bivalve with Doubly Uniparental Inheritance (Bivalvia: Unionida).</title>
        <authorList>
            <person name="Smith C.H."/>
        </authorList>
    </citation>
    <scope>NUCLEOTIDE SEQUENCE</scope>
    <source>
        <strain evidence="1">CHS0354</strain>
    </source>
</reference>
<comment type="caution">
    <text evidence="1">The sequence shown here is derived from an EMBL/GenBank/DDBJ whole genome shotgun (WGS) entry which is preliminary data.</text>
</comment>
<sequence>MKNETIESITKEHFSKLNPTEITPVFGMTRPGIEPMTSPHPRRTLYPLGHRSGSLGFIVTAAAADDDNSDDHIMLYCEKHEEEINCKCKSNAKGKHKTIYKVVFSTN</sequence>
<gene>
    <name evidence="1" type="ORF">CHS0354_019021</name>
</gene>
<dbReference type="AlphaFoldDB" id="A0AAE0RQI2"/>
<accession>A0AAE0RQI2</accession>
<evidence type="ECO:0000313" key="1">
    <source>
        <dbReference type="EMBL" id="KAK3577653.1"/>
    </source>
</evidence>
<protein>
    <submittedName>
        <fullName evidence="1">Uncharacterized protein</fullName>
    </submittedName>
</protein>
<keyword evidence="2" id="KW-1185">Reference proteome</keyword>
<reference evidence="1" key="3">
    <citation type="submission" date="2023-05" db="EMBL/GenBank/DDBJ databases">
        <authorList>
            <person name="Smith C.H."/>
        </authorList>
    </citation>
    <scope>NUCLEOTIDE SEQUENCE</scope>
    <source>
        <strain evidence="1">CHS0354</strain>
        <tissue evidence="1">Mantle</tissue>
    </source>
</reference>
<evidence type="ECO:0000313" key="2">
    <source>
        <dbReference type="Proteomes" id="UP001195483"/>
    </source>
</evidence>
<organism evidence="1 2">
    <name type="scientific">Potamilus streckersoni</name>
    <dbReference type="NCBI Taxonomy" id="2493646"/>
    <lineage>
        <taxon>Eukaryota</taxon>
        <taxon>Metazoa</taxon>
        <taxon>Spiralia</taxon>
        <taxon>Lophotrochozoa</taxon>
        <taxon>Mollusca</taxon>
        <taxon>Bivalvia</taxon>
        <taxon>Autobranchia</taxon>
        <taxon>Heteroconchia</taxon>
        <taxon>Palaeoheterodonta</taxon>
        <taxon>Unionida</taxon>
        <taxon>Unionoidea</taxon>
        <taxon>Unionidae</taxon>
        <taxon>Ambleminae</taxon>
        <taxon>Lampsilini</taxon>
        <taxon>Potamilus</taxon>
    </lineage>
</organism>
<name>A0AAE0RQI2_9BIVA</name>
<proteinExistence type="predicted"/>
<dbReference type="EMBL" id="JAEAOA010001174">
    <property type="protein sequence ID" value="KAK3577653.1"/>
    <property type="molecule type" value="Genomic_DNA"/>
</dbReference>